<name>A0ABR3Y339_9PEZI</name>
<dbReference type="PANTHER" id="PTHR13847">
    <property type="entry name" value="SARCOSINE DEHYDROGENASE-RELATED"/>
    <property type="match status" value="1"/>
</dbReference>
<gene>
    <name evidence="2" type="ORF">VTK73DRAFT_1919</name>
</gene>
<organism evidence="2 3">
    <name type="scientific">Phialemonium thermophilum</name>
    <dbReference type="NCBI Taxonomy" id="223376"/>
    <lineage>
        <taxon>Eukaryota</taxon>
        <taxon>Fungi</taxon>
        <taxon>Dikarya</taxon>
        <taxon>Ascomycota</taxon>
        <taxon>Pezizomycotina</taxon>
        <taxon>Sordariomycetes</taxon>
        <taxon>Sordariomycetidae</taxon>
        <taxon>Cephalothecales</taxon>
        <taxon>Cephalothecaceae</taxon>
        <taxon>Phialemonium</taxon>
    </lineage>
</organism>
<sequence length="541" mass="59181">MGSVISAPLGAAKALRAVISTLRDIAADYNALHVRVNAKAELPVPSPTEPYWLRDPPYPELVDTQSPSQPSEADVVIIGSGIAGAAVAWSLLHGRERGSQESSGSDISGPPLPSVVVLEARQMCSGATGRNGGHIKASPHETFARLRKKMPPERAAAVVRFQLSHLETIVDLCRHERIDQAEAREVETVDLYLSKESYDQAVRQVEELQIWVPEFRMTTWTASEAQKHFNTNSHVEGAISYRAGALWPYRFVTSIWRKLLDKFPKSLRIETGTPVLNITSRPSSTFPYEITTSRGVIRCSRVVHATNAYASHLIPGLKGKLTGLVAHMSSQRPGKDFPHYDGKRSWSIIYGTAGFDYVTQRPGTKSAPGDILLGGGFCRSRNQGLDHVGVYDDSKRDALTTAHILGVFPTIFEPNWGRRLDGLADKVWTGVIGVVADFRPLVGRLDSRLTGRRVIPSGREETEPGQPGEWVAAGFIGDGMVWAWLSGTAIGVMVSGREDEDLPAAPGIPSGKLHDWFPVELLPEYGRVKRMDMTALADEIA</sequence>
<dbReference type="EMBL" id="JAZHXJ010000015">
    <property type="protein sequence ID" value="KAL1882360.1"/>
    <property type="molecule type" value="Genomic_DNA"/>
</dbReference>
<dbReference type="InterPro" id="IPR006076">
    <property type="entry name" value="FAD-dep_OxRdtase"/>
</dbReference>
<protein>
    <recommendedName>
        <fullName evidence="1">FAD dependent oxidoreductase domain-containing protein</fullName>
    </recommendedName>
</protein>
<dbReference type="Gene3D" id="3.30.9.10">
    <property type="entry name" value="D-Amino Acid Oxidase, subunit A, domain 2"/>
    <property type="match status" value="1"/>
</dbReference>
<evidence type="ECO:0000313" key="3">
    <source>
        <dbReference type="Proteomes" id="UP001586593"/>
    </source>
</evidence>
<dbReference type="Pfam" id="PF01266">
    <property type="entry name" value="DAO"/>
    <property type="match status" value="1"/>
</dbReference>
<evidence type="ECO:0000313" key="2">
    <source>
        <dbReference type="EMBL" id="KAL1882360.1"/>
    </source>
</evidence>
<feature type="domain" description="FAD dependent oxidoreductase" evidence="1">
    <location>
        <begin position="74"/>
        <end position="489"/>
    </location>
</feature>
<reference evidence="2 3" key="1">
    <citation type="journal article" date="2024" name="Commun. Biol.">
        <title>Comparative genomic analysis of thermophilic fungi reveals convergent evolutionary adaptations and gene losses.</title>
        <authorList>
            <person name="Steindorff A.S."/>
            <person name="Aguilar-Pontes M.V."/>
            <person name="Robinson A.J."/>
            <person name="Andreopoulos B."/>
            <person name="LaButti K."/>
            <person name="Kuo A."/>
            <person name="Mondo S."/>
            <person name="Riley R."/>
            <person name="Otillar R."/>
            <person name="Haridas S."/>
            <person name="Lipzen A."/>
            <person name="Grimwood J."/>
            <person name="Schmutz J."/>
            <person name="Clum A."/>
            <person name="Reid I.D."/>
            <person name="Moisan M.C."/>
            <person name="Butler G."/>
            <person name="Nguyen T.T.M."/>
            <person name="Dewar K."/>
            <person name="Conant G."/>
            <person name="Drula E."/>
            <person name="Henrissat B."/>
            <person name="Hansel C."/>
            <person name="Singer S."/>
            <person name="Hutchinson M.I."/>
            <person name="de Vries R.P."/>
            <person name="Natvig D.O."/>
            <person name="Powell A.J."/>
            <person name="Tsang A."/>
            <person name="Grigoriev I.V."/>
        </authorList>
    </citation>
    <scope>NUCLEOTIDE SEQUENCE [LARGE SCALE GENOMIC DNA]</scope>
    <source>
        <strain evidence="2 3">ATCC 24622</strain>
    </source>
</reference>
<proteinExistence type="predicted"/>
<dbReference type="Gene3D" id="3.50.50.60">
    <property type="entry name" value="FAD/NAD(P)-binding domain"/>
    <property type="match status" value="1"/>
</dbReference>
<dbReference type="SUPFAM" id="SSF51905">
    <property type="entry name" value="FAD/NAD(P)-binding domain"/>
    <property type="match status" value="1"/>
</dbReference>
<comment type="caution">
    <text evidence="2">The sequence shown here is derived from an EMBL/GenBank/DDBJ whole genome shotgun (WGS) entry which is preliminary data.</text>
</comment>
<dbReference type="InterPro" id="IPR036188">
    <property type="entry name" value="FAD/NAD-bd_sf"/>
</dbReference>
<accession>A0ABR3Y339</accession>
<dbReference type="PANTHER" id="PTHR13847:SF213">
    <property type="entry name" value="DEPENDENT OXIDOREDUCTASE, PUTATIVE-RELATED"/>
    <property type="match status" value="1"/>
</dbReference>
<dbReference type="Proteomes" id="UP001586593">
    <property type="component" value="Unassembled WGS sequence"/>
</dbReference>
<evidence type="ECO:0000259" key="1">
    <source>
        <dbReference type="Pfam" id="PF01266"/>
    </source>
</evidence>
<keyword evidence="3" id="KW-1185">Reference proteome</keyword>